<dbReference type="InterPro" id="IPR019554">
    <property type="entry name" value="Soluble_ligand-bd"/>
</dbReference>
<organism evidence="6 7">
    <name type="scientific">Salinivibrio kushneri</name>
    <dbReference type="NCBI Taxonomy" id="1908198"/>
    <lineage>
        <taxon>Bacteria</taxon>
        <taxon>Pseudomonadati</taxon>
        <taxon>Pseudomonadota</taxon>
        <taxon>Gammaproteobacteria</taxon>
        <taxon>Vibrionales</taxon>
        <taxon>Vibrionaceae</taxon>
        <taxon>Salinivibrio</taxon>
    </lineage>
</organism>
<dbReference type="AlphaFoldDB" id="A0AB36JXD6"/>
<feature type="region of interest" description="Disordered" evidence="2">
    <location>
        <begin position="33"/>
        <end position="67"/>
    </location>
</feature>
<feature type="compositionally biased region" description="Low complexity" evidence="2">
    <location>
        <begin position="33"/>
        <end position="44"/>
    </location>
</feature>
<dbReference type="Gene3D" id="3.30.1950.10">
    <property type="entry name" value="wza like domain"/>
    <property type="match status" value="1"/>
</dbReference>
<dbReference type="Pfam" id="PF10531">
    <property type="entry name" value="SLBB"/>
    <property type="match status" value="1"/>
</dbReference>
<feature type="domain" description="Polysaccharide export protein N-terminal" evidence="4">
    <location>
        <begin position="92"/>
        <end position="165"/>
    </location>
</feature>
<proteinExistence type="predicted"/>
<feature type="chain" id="PRO_5044217996" evidence="3">
    <location>
        <begin position="21"/>
        <end position="563"/>
    </location>
</feature>
<feature type="domain" description="Soluble ligand binding" evidence="5">
    <location>
        <begin position="467"/>
        <end position="516"/>
    </location>
</feature>
<feature type="compositionally biased region" description="Polar residues" evidence="2">
    <location>
        <begin position="49"/>
        <end position="65"/>
    </location>
</feature>
<dbReference type="Pfam" id="PF02563">
    <property type="entry name" value="Poly_export"/>
    <property type="match status" value="1"/>
</dbReference>
<evidence type="ECO:0000313" key="7">
    <source>
        <dbReference type="Proteomes" id="UP000189021"/>
    </source>
</evidence>
<evidence type="ECO:0000259" key="4">
    <source>
        <dbReference type="Pfam" id="PF02563"/>
    </source>
</evidence>
<feature type="signal peptide" evidence="3">
    <location>
        <begin position="1"/>
        <end position="20"/>
    </location>
</feature>
<dbReference type="Proteomes" id="UP000189021">
    <property type="component" value="Unassembled WGS sequence"/>
</dbReference>
<comment type="caution">
    <text evidence="6">The sequence shown here is derived from an EMBL/GenBank/DDBJ whole genome shotgun (WGS) entry which is preliminary data.</text>
</comment>
<evidence type="ECO:0000259" key="5">
    <source>
        <dbReference type="Pfam" id="PF10531"/>
    </source>
</evidence>
<evidence type="ECO:0000256" key="3">
    <source>
        <dbReference type="SAM" id="SignalP"/>
    </source>
</evidence>
<evidence type="ECO:0000256" key="2">
    <source>
        <dbReference type="SAM" id="MobiDB-lite"/>
    </source>
</evidence>
<dbReference type="Gene3D" id="3.10.560.10">
    <property type="entry name" value="Outer membrane lipoprotein wza domain like"/>
    <property type="match status" value="3"/>
</dbReference>
<dbReference type="PANTHER" id="PTHR33619:SF3">
    <property type="entry name" value="POLYSACCHARIDE EXPORT PROTEIN GFCE-RELATED"/>
    <property type="match status" value="1"/>
</dbReference>
<gene>
    <name evidence="6" type="ORF">BZG00_10645</name>
</gene>
<accession>A0AB36JXD6</accession>
<dbReference type="RefSeq" id="WP_077659453.1">
    <property type="nucleotide sequence ID" value="NZ_MUEK01000009.1"/>
</dbReference>
<reference evidence="6 7" key="1">
    <citation type="journal article" date="2017" name="Genome Announc.">
        <title>Draft Genome Sequences of Salinivibrio proteolyticus, Salinivibrio sharmensis, Salinivibrio siamensis, Salinivibrio costicola subsp. alcaliphilus, Salinivibrio costicola subsp. vallismortis, and 29 New Isolates Belonging to the Genus Salinivibrio.</title>
        <authorList>
            <person name="Lopez-Hermoso C."/>
            <person name="de la Haba R.R."/>
            <person name="Sanchez-Porro C."/>
            <person name="Bayliss S.C."/>
            <person name="Feil E.J."/>
            <person name="Ventosa A."/>
        </authorList>
    </citation>
    <scope>NUCLEOTIDE SEQUENCE [LARGE SCALE GENOMIC DNA]</scope>
    <source>
        <strain evidence="6 7">AL184</strain>
    </source>
</reference>
<evidence type="ECO:0000313" key="6">
    <source>
        <dbReference type="EMBL" id="OOE39337.1"/>
    </source>
</evidence>
<dbReference type="InterPro" id="IPR049712">
    <property type="entry name" value="Poly_export"/>
</dbReference>
<protein>
    <submittedName>
        <fullName evidence="6">Capsid assembly protein</fullName>
    </submittedName>
</protein>
<name>A0AB36JXD6_9GAMM</name>
<dbReference type="EMBL" id="MUEK01000009">
    <property type="protein sequence ID" value="OOE39337.1"/>
    <property type="molecule type" value="Genomic_DNA"/>
</dbReference>
<dbReference type="PANTHER" id="PTHR33619">
    <property type="entry name" value="POLYSACCHARIDE EXPORT PROTEIN GFCE-RELATED"/>
    <property type="match status" value="1"/>
</dbReference>
<keyword evidence="7" id="KW-1185">Reference proteome</keyword>
<dbReference type="InterPro" id="IPR003715">
    <property type="entry name" value="Poly_export_N"/>
</dbReference>
<sequence>MKRLIITLLLTLSVSTVAQSASRSELMAAAKQAQSTSVSTSSADDTVKANWQSSNYGPVQNQQTTQKDDDIQPFGYSLFQGGFRGLRSDGLNPNYRILPGDQVTIKTWGAFEMERTLPVDAQGNIFIPSIGPVNVKGTPNSRLNAVVSGAIRKTYSDKVRVYTNLQGVQPISVFVAGFVENPGRYAGVPSDSALMFLDQAGGIDDQLGSYREVSLLRDGKVISQLDLYQYMLKGELAHPQLQQGDTLLVTKRKPTVVVKGDIGRTFRFELKGAKTQGEEILALTQLDPAVTHVLQRGTRNKEWIAHYLSLQDFTTAEIADGDELVFVGDSKDQQIVVKLEGAFTGQSNFVLPKNTTLAELLTSVPVDPQETNYQQISLTRVSVAERQKKALDESLRRLEATYLGASSSTAEESAIRVREAELISQFVQKASQVEPEGTMVVTNQGKLTDIRLQDGDVIHLPERSSTVLITGEVFVPQSIVFTPGKTALDYIEASGGFSQHANDDNILIVRQNGEVISAKDAPVKAGDQILVLPKAGTKNLQLASTLTQILYQVAVSAKVIMDL</sequence>
<keyword evidence="1 3" id="KW-0732">Signal</keyword>
<evidence type="ECO:0000256" key="1">
    <source>
        <dbReference type="ARBA" id="ARBA00022729"/>
    </source>
</evidence>
<dbReference type="GO" id="GO:0015159">
    <property type="term" value="F:polysaccharide transmembrane transporter activity"/>
    <property type="evidence" value="ECO:0007669"/>
    <property type="project" value="InterPro"/>
</dbReference>